<dbReference type="AlphaFoldDB" id="A0A939PE49"/>
<protein>
    <submittedName>
        <fullName evidence="1">Uncharacterized protein</fullName>
    </submittedName>
</protein>
<proteinExistence type="predicted"/>
<dbReference type="RefSeq" id="WP_208259060.1">
    <property type="nucleotide sequence ID" value="NZ_JAGEOJ010000012.1"/>
</dbReference>
<evidence type="ECO:0000313" key="1">
    <source>
        <dbReference type="EMBL" id="MBO2451167.1"/>
    </source>
</evidence>
<comment type="caution">
    <text evidence="1">The sequence shown here is derived from an EMBL/GenBank/DDBJ whole genome shotgun (WGS) entry which is preliminary data.</text>
</comment>
<reference evidence="1" key="1">
    <citation type="submission" date="2021-03" db="EMBL/GenBank/DDBJ databases">
        <authorList>
            <person name="Kanchanasin P."/>
            <person name="Saeng-In P."/>
            <person name="Phongsopitanun W."/>
            <person name="Yuki M."/>
            <person name="Kudo T."/>
            <person name="Ohkuma M."/>
            <person name="Tanasupawat S."/>
        </authorList>
    </citation>
    <scope>NUCLEOTIDE SEQUENCE</scope>
    <source>
        <strain evidence="1">GKU 128</strain>
    </source>
</reference>
<accession>A0A939PE49</accession>
<keyword evidence="2" id="KW-1185">Reference proteome</keyword>
<evidence type="ECO:0000313" key="2">
    <source>
        <dbReference type="Proteomes" id="UP000669179"/>
    </source>
</evidence>
<sequence>MDAQSFPCDQDVLARFPGARSYERDTERTTYLAERGGVRFLILVPHEGGEITVLTFADEEERAAYLTGRVQPA</sequence>
<gene>
    <name evidence="1" type="ORF">J4573_29020</name>
</gene>
<name>A0A939PE49_9ACTN</name>
<organism evidence="1 2">
    <name type="scientific">Actinomadura barringtoniae</name>
    <dbReference type="NCBI Taxonomy" id="1427535"/>
    <lineage>
        <taxon>Bacteria</taxon>
        <taxon>Bacillati</taxon>
        <taxon>Actinomycetota</taxon>
        <taxon>Actinomycetes</taxon>
        <taxon>Streptosporangiales</taxon>
        <taxon>Thermomonosporaceae</taxon>
        <taxon>Actinomadura</taxon>
    </lineage>
</organism>
<dbReference type="EMBL" id="JAGEOJ010000012">
    <property type="protein sequence ID" value="MBO2451167.1"/>
    <property type="molecule type" value="Genomic_DNA"/>
</dbReference>
<dbReference type="Proteomes" id="UP000669179">
    <property type="component" value="Unassembled WGS sequence"/>
</dbReference>